<evidence type="ECO:0000256" key="2">
    <source>
        <dbReference type="SAM" id="MobiDB-lite"/>
    </source>
</evidence>
<accession>A0AAE1PHR1</accession>
<dbReference type="CDD" id="cd00096">
    <property type="entry name" value="Ig"/>
    <property type="match status" value="1"/>
</dbReference>
<dbReference type="PANTHER" id="PTHR23278">
    <property type="entry name" value="SIDESTEP PROTEIN"/>
    <property type="match status" value="1"/>
</dbReference>
<reference evidence="4" key="1">
    <citation type="submission" date="2023-11" db="EMBL/GenBank/DDBJ databases">
        <title>Genome assemblies of two species of porcelain crab, Petrolisthes cinctipes and Petrolisthes manimaculis (Anomura: Porcellanidae).</title>
        <authorList>
            <person name="Angst P."/>
        </authorList>
    </citation>
    <scope>NUCLEOTIDE SEQUENCE</scope>
    <source>
        <strain evidence="4">PB745_02</strain>
        <tissue evidence="4">Gill</tissue>
    </source>
</reference>
<feature type="compositionally biased region" description="Basic and acidic residues" evidence="2">
    <location>
        <begin position="24"/>
        <end position="36"/>
    </location>
</feature>
<protein>
    <recommendedName>
        <fullName evidence="3">Ig-like domain-containing protein</fullName>
    </recommendedName>
</protein>
<dbReference type="AlphaFoldDB" id="A0AAE1PHR1"/>
<organism evidence="4 5">
    <name type="scientific">Petrolisthes manimaculis</name>
    <dbReference type="NCBI Taxonomy" id="1843537"/>
    <lineage>
        <taxon>Eukaryota</taxon>
        <taxon>Metazoa</taxon>
        <taxon>Ecdysozoa</taxon>
        <taxon>Arthropoda</taxon>
        <taxon>Crustacea</taxon>
        <taxon>Multicrustacea</taxon>
        <taxon>Malacostraca</taxon>
        <taxon>Eumalacostraca</taxon>
        <taxon>Eucarida</taxon>
        <taxon>Decapoda</taxon>
        <taxon>Pleocyemata</taxon>
        <taxon>Anomura</taxon>
        <taxon>Galatheoidea</taxon>
        <taxon>Porcellanidae</taxon>
        <taxon>Petrolisthes</taxon>
    </lineage>
</organism>
<evidence type="ECO:0000313" key="5">
    <source>
        <dbReference type="Proteomes" id="UP001292094"/>
    </source>
</evidence>
<feature type="compositionally biased region" description="Gly residues" evidence="2">
    <location>
        <begin position="13"/>
        <end position="23"/>
    </location>
</feature>
<dbReference type="Pfam" id="PF08205">
    <property type="entry name" value="C2-set_2"/>
    <property type="match status" value="1"/>
</dbReference>
<gene>
    <name evidence="4" type="ORF">Pmani_020012</name>
</gene>
<dbReference type="InterPro" id="IPR013162">
    <property type="entry name" value="CD80_C2-set"/>
</dbReference>
<dbReference type="PROSITE" id="PS50835">
    <property type="entry name" value="IG_LIKE"/>
    <property type="match status" value="1"/>
</dbReference>
<keyword evidence="1" id="KW-1015">Disulfide bond</keyword>
<name>A0AAE1PHR1_9EUCA</name>
<dbReference type="SUPFAM" id="SSF48726">
    <property type="entry name" value="Immunoglobulin"/>
    <property type="match status" value="1"/>
</dbReference>
<evidence type="ECO:0000313" key="4">
    <source>
        <dbReference type="EMBL" id="KAK4308258.1"/>
    </source>
</evidence>
<dbReference type="InterPro" id="IPR007110">
    <property type="entry name" value="Ig-like_dom"/>
</dbReference>
<dbReference type="InterPro" id="IPR036179">
    <property type="entry name" value="Ig-like_dom_sf"/>
</dbReference>
<dbReference type="PANTHER" id="PTHR23278:SF19">
    <property type="entry name" value="OBSCURIN"/>
    <property type="match status" value="1"/>
</dbReference>
<dbReference type="InterPro" id="IPR013783">
    <property type="entry name" value="Ig-like_fold"/>
</dbReference>
<keyword evidence="5" id="KW-1185">Reference proteome</keyword>
<feature type="compositionally biased region" description="Acidic residues" evidence="2">
    <location>
        <begin position="1"/>
        <end position="11"/>
    </location>
</feature>
<feature type="region of interest" description="Disordered" evidence="2">
    <location>
        <begin position="1"/>
        <end position="53"/>
    </location>
</feature>
<dbReference type="Gene3D" id="2.60.40.10">
    <property type="entry name" value="Immunoglobulins"/>
    <property type="match status" value="1"/>
</dbReference>
<evidence type="ECO:0000259" key="3">
    <source>
        <dbReference type="PROSITE" id="PS50835"/>
    </source>
</evidence>
<dbReference type="Proteomes" id="UP001292094">
    <property type="component" value="Unassembled WGS sequence"/>
</dbReference>
<proteinExistence type="predicted"/>
<dbReference type="EMBL" id="JAWZYT010001907">
    <property type="protein sequence ID" value="KAK4308258.1"/>
    <property type="molecule type" value="Genomic_DNA"/>
</dbReference>
<comment type="caution">
    <text evidence="4">The sequence shown here is derived from an EMBL/GenBank/DDBJ whole genome shotgun (WGS) entry which is preliminary data.</text>
</comment>
<feature type="domain" description="Ig-like" evidence="3">
    <location>
        <begin position="70"/>
        <end position="169"/>
    </location>
</feature>
<evidence type="ECO:0000256" key="1">
    <source>
        <dbReference type="ARBA" id="ARBA00023157"/>
    </source>
</evidence>
<sequence>MYGGGDEDSDVDTGGGGGGGGGGGRKEKVKEEEKPLHHFSHSHPCLTPTPVYPPTASSRRTHLSLWVVEPPSQPILRVGDRRVMDGVLGPLQEDTALAITCTVAGGVPPPSVEWKRDGEVVDTVVESRQGEMTVNELRVLRLSRGFHSAHLSCTAKNNNVTSPVTASVTVIMNHKLAYMDKLTEGHTETENT</sequence>